<dbReference type="Proteomes" id="UP000664521">
    <property type="component" value="Unassembled WGS sequence"/>
</dbReference>
<proteinExistence type="predicted"/>
<feature type="region of interest" description="Disordered" evidence="1">
    <location>
        <begin position="65"/>
        <end position="88"/>
    </location>
</feature>
<evidence type="ECO:0000313" key="2">
    <source>
        <dbReference type="EMBL" id="CAF9924601.1"/>
    </source>
</evidence>
<comment type="caution">
    <text evidence="2">The sequence shown here is derived from an EMBL/GenBank/DDBJ whole genome shotgun (WGS) entry which is preliminary data.</text>
</comment>
<dbReference type="AlphaFoldDB" id="A0A8H3FHA0"/>
<gene>
    <name evidence="2" type="ORF">HETSPECPRED_005614</name>
</gene>
<sequence length="88" mass="9785">MARNAEHRKPERKAVNEGEAYLNADDGVNEASEDAASKDSVLFDQLGEIVQKAQQELLSFKSSPMARVRKEKPSSIPKYPTRGSIHMV</sequence>
<keyword evidence="3" id="KW-1185">Reference proteome</keyword>
<accession>A0A8H3FHA0</accession>
<feature type="region of interest" description="Disordered" evidence="1">
    <location>
        <begin position="1"/>
        <end position="35"/>
    </location>
</feature>
<reference evidence="2" key="1">
    <citation type="submission" date="2021-03" db="EMBL/GenBank/DDBJ databases">
        <authorList>
            <person name="Tagirdzhanova G."/>
        </authorList>
    </citation>
    <scope>NUCLEOTIDE SEQUENCE</scope>
</reference>
<evidence type="ECO:0000256" key="1">
    <source>
        <dbReference type="SAM" id="MobiDB-lite"/>
    </source>
</evidence>
<organism evidence="2 3">
    <name type="scientific">Heterodermia speciosa</name>
    <dbReference type="NCBI Taxonomy" id="116794"/>
    <lineage>
        <taxon>Eukaryota</taxon>
        <taxon>Fungi</taxon>
        <taxon>Dikarya</taxon>
        <taxon>Ascomycota</taxon>
        <taxon>Pezizomycotina</taxon>
        <taxon>Lecanoromycetes</taxon>
        <taxon>OSLEUM clade</taxon>
        <taxon>Lecanoromycetidae</taxon>
        <taxon>Caliciales</taxon>
        <taxon>Physciaceae</taxon>
        <taxon>Heterodermia</taxon>
    </lineage>
</organism>
<evidence type="ECO:0000313" key="3">
    <source>
        <dbReference type="Proteomes" id="UP000664521"/>
    </source>
</evidence>
<dbReference type="EMBL" id="CAJPDS010000036">
    <property type="protein sequence ID" value="CAF9924601.1"/>
    <property type="molecule type" value="Genomic_DNA"/>
</dbReference>
<protein>
    <submittedName>
        <fullName evidence="2">Uncharacterized protein</fullName>
    </submittedName>
</protein>
<feature type="compositionally biased region" description="Basic and acidic residues" evidence="1">
    <location>
        <begin position="1"/>
        <end position="16"/>
    </location>
</feature>
<name>A0A8H3FHA0_9LECA</name>